<gene>
    <name evidence="2" type="ordered locus">Psta_0711</name>
</gene>
<feature type="transmembrane region" description="Helical" evidence="1">
    <location>
        <begin position="187"/>
        <end position="206"/>
    </location>
</feature>
<feature type="transmembrane region" description="Helical" evidence="1">
    <location>
        <begin position="162"/>
        <end position="181"/>
    </location>
</feature>
<accession>D2R5D8</accession>
<dbReference type="AlphaFoldDB" id="D2R5D8"/>
<dbReference type="HOGENOM" id="CLU_1218859_0_0_0"/>
<evidence type="ECO:0000256" key="1">
    <source>
        <dbReference type="SAM" id="Phobius"/>
    </source>
</evidence>
<evidence type="ECO:0000313" key="3">
    <source>
        <dbReference type="Proteomes" id="UP000001887"/>
    </source>
</evidence>
<sequence>MPLEPGRGSSDNSLALNDGSADWLASARHAPTMVTSMLGMTIIRWTIRIAMLLFATAIALRIVSGASWRTSAELSRSKQIYRTCWSLGALCFVAHVVAAMHFFHHWSHASALRVTAEETDKLMGVRFGEGIYFSYVFLVLWVADAGWVLVNFRSYFARSSLLSWSLTGYLIFIALNGAVVFEGGASRIGGLVATAILLLLAVRSWLLKSPAERATESLLPLASETRP</sequence>
<name>D2R5D8_PIRSD</name>
<feature type="transmembrane region" description="Helical" evidence="1">
    <location>
        <begin position="131"/>
        <end position="150"/>
    </location>
</feature>
<dbReference type="STRING" id="530564.Psta_0711"/>
<organism evidence="2 3">
    <name type="scientific">Pirellula staleyi (strain ATCC 27377 / DSM 6068 / ICPB 4128)</name>
    <name type="common">Pirella staleyi</name>
    <dbReference type="NCBI Taxonomy" id="530564"/>
    <lineage>
        <taxon>Bacteria</taxon>
        <taxon>Pseudomonadati</taxon>
        <taxon>Planctomycetota</taxon>
        <taxon>Planctomycetia</taxon>
        <taxon>Pirellulales</taxon>
        <taxon>Pirellulaceae</taxon>
        <taxon>Pirellula</taxon>
    </lineage>
</organism>
<keyword evidence="1" id="KW-1133">Transmembrane helix</keyword>
<keyword evidence="3" id="KW-1185">Reference proteome</keyword>
<reference evidence="2 3" key="1">
    <citation type="journal article" date="2009" name="Stand. Genomic Sci.">
        <title>Complete genome sequence of Pirellula staleyi type strain (ATCC 27377).</title>
        <authorList>
            <person name="Clum A."/>
            <person name="Tindall B.J."/>
            <person name="Sikorski J."/>
            <person name="Ivanova N."/>
            <person name="Mavrommatis K."/>
            <person name="Lucas S."/>
            <person name="Glavina del Rio T."/>
            <person name="Nolan M."/>
            <person name="Chen F."/>
            <person name="Tice H."/>
            <person name="Pitluck S."/>
            <person name="Cheng J.F."/>
            <person name="Chertkov O."/>
            <person name="Brettin T."/>
            <person name="Han C."/>
            <person name="Detter J.C."/>
            <person name="Kuske C."/>
            <person name="Bruce D."/>
            <person name="Goodwin L."/>
            <person name="Ovchinikova G."/>
            <person name="Pati A."/>
            <person name="Mikhailova N."/>
            <person name="Chen A."/>
            <person name="Palaniappan K."/>
            <person name="Land M."/>
            <person name="Hauser L."/>
            <person name="Chang Y.J."/>
            <person name="Jeffries C.D."/>
            <person name="Chain P."/>
            <person name="Rohde M."/>
            <person name="Goker M."/>
            <person name="Bristow J."/>
            <person name="Eisen J.A."/>
            <person name="Markowitz V."/>
            <person name="Hugenholtz P."/>
            <person name="Kyrpides N.C."/>
            <person name="Klenk H.P."/>
            <person name="Lapidus A."/>
        </authorList>
    </citation>
    <scope>NUCLEOTIDE SEQUENCE [LARGE SCALE GENOMIC DNA]</scope>
    <source>
        <strain evidence="3">ATCC 27377 / DSM 6068 / ICPB 4128</strain>
    </source>
</reference>
<dbReference type="Proteomes" id="UP000001887">
    <property type="component" value="Chromosome"/>
</dbReference>
<keyword evidence="1" id="KW-0812">Transmembrane</keyword>
<feature type="transmembrane region" description="Helical" evidence="1">
    <location>
        <begin position="42"/>
        <end position="63"/>
    </location>
</feature>
<keyword evidence="1" id="KW-0472">Membrane</keyword>
<dbReference type="eggNOG" id="ENOG5033H1X">
    <property type="taxonomic scope" value="Bacteria"/>
</dbReference>
<proteinExistence type="predicted"/>
<evidence type="ECO:0000313" key="2">
    <source>
        <dbReference type="EMBL" id="ADB15397.1"/>
    </source>
</evidence>
<feature type="transmembrane region" description="Helical" evidence="1">
    <location>
        <begin position="84"/>
        <end position="103"/>
    </location>
</feature>
<dbReference type="KEGG" id="psl:Psta_0711"/>
<dbReference type="EMBL" id="CP001848">
    <property type="protein sequence ID" value="ADB15397.1"/>
    <property type="molecule type" value="Genomic_DNA"/>
</dbReference>
<protein>
    <submittedName>
        <fullName evidence="2">Uncharacterized protein</fullName>
    </submittedName>
</protein>